<keyword evidence="4 8" id="KW-0812">Transmembrane</keyword>
<evidence type="ECO:0000256" key="8">
    <source>
        <dbReference type="RuleBase" id="RU363075"/>
    </source>
</evidence>
<dbReference type="GO" id="GO:0005789">
    <property type="term" value="C:endoplasmic reticulum membrane"/>
    <property type="evidence" value="ECO:0007669"/>
    <property type="project" value="UniProtKB-SubCell"/>
</dbReference>
<keyword evidence="2 8" id="KW-0328">Glycosyltransferase</keyword>
<protein>
    <recommendedName>
        <fullName evidence="8">Mannosyltransferase</fullName>
        <ecNumber evidence="8">2.4.1.-</ecNumber>
    </recommendedName>
</protein>
<accession>A0A061RTU8</accession>
<dbReference type="PANTHER" id="PTHR22760:SF4">
    <property type="entry name" value="GPI MANNOSYLTRANSFERASE 3"/>
    <property type="match status" value="1"/>
</dbReference>
<feature type="transmembrane region" description="Helical" evidence="8">
    <location>
        <begin position="43"/>
        <end position="61"/>
    </location>
</feature>
<name>A0A061RTU8_9CHLO</name>
<evidence type="ECO:0000256" key="3">
    <source>
        <dbReference type="ARBA" id="ARBA00022679"/>
    </source>
</evidence>
<dbReference type="AlphaFoldDB" id="A0A061RTU8"/>
<evidence type="ECO:0000256" key="2">
    <source>
        <dbReference type="ARBA" id="ARBA00022676"/>
    </source>
</evidence>
<keyword evidence="3 9" id="KW-0808">Transferase</keyword>
<keyword evidence="7 8" id="KW-0472">Membrane</keyword>
<dbReference type="GO" id="GO:0000026">
    <property type="term" value="F:alpha-1,2-mannosyltransferase activity"/>
    <property type="evidence" value="ECO:0007669"/>
    <property type="project" value="TreeGrafter"/>
</dbReference>
<evidence type="ECO:0000256" key="1">
    <source>
        <dbReference type="ARBA" id="ARBA00004477"/>
    </source>
</evidence>
<evidence type="ECO:0000256" key="5">
    <source>
        <dbReference type="ARBA" id="ARBA00022824"/>
    </source>
</evidence>
<proteinExistence type="inferred from homology"/>
<dbReference type="InterPro" id="IPR005599">
    <property type="entry name" value="GPI_mannosylTrfase"/>
</dbReference>
<comment type="similarity">
    <text evidence="8">Belongs to the glycosyltransferase 22 family.</text>
</comment>
<reference evidence="9" key="1">
    <citation type="submission" date="2014-05" db="EMBL/GenBank/DDBJ databases">
        <title>The transcriptome of the halophilic microalga Tetraselmis sp. GSL018 isolated from the Great Salt Lake, Utah.</title>
        <authorList>
            <person name="Jinkerson R.E."/>
            <person name="D'Adamo S."/>
            <person name="Posewitz M.C."/>
        </authorList>
    </citation>
    <scope>NUCLEOTIDE SEQUENCE</scope>
    <source>
        <strain evidence="9">GSL018</strain>
    </source>
</reference>
<feature type="transmembrane region" description="Helical" evidence="8">
    <location>
        <begin position="12"/>
        <end position="31"/>
    </location>
</feature>
<evidence type="ECO:0000256" key="4">
    <source>
        <dbReference type="ARBA" id="ARBA00022692"/>
    </source>
</evidence>
<organism evidence="9">
    <name type="scientific">Tetraselmis sp. GSL018</name>
    <dbReference type="NCBI Taxonomy" id="582737"/>
    <lineage>
        <taxon>Eukaryota</taxon>
        <taxon>Viridiplantae</taxon>
        <taxon>Chlorophyta</taxon>
        <taxon>core chlorophytes</taxon>
        <taxon>Chlorodendrophyceae</taxon>
        <taxon>Chlorodendrales</taxon>
        <taxon>Chlorodendraceae</taxon>
        <taxon>Tetraselmis</taxon>
    </lineage>
</organism>
<keyword evidence="6 8" id="KW-1133">Transmembrane helix</keyword>
<comment type="subcellular location">
    <subcellularLocation>
        <location evidence="1 8">Endoplasmic reticulum membrane</location>
        <topology evidence="1 8">Multi-pass membrane protein</topology>
    </subcellularLocation>
</comment>
<comment type="caution">
    <text evidence="8">Lacks conserved residue(s) required for the propagation of feature annotation.</text>
</comment>
<dbReference type="PANTHER" id="PTHR22760">
    <property type="entry name" value="GLYCOSYLTRANSFERASE"/>
    <property type="match status" value="1"/>
</dbReference>
<evidence type="ECO:0000256" key="7">
    <source>
        <dbReference type="ARBA" id="ARBA00023136"/>
    </source>
</evidence>
<gene>
    <name evidence="9" type="ORF">TSPGSL018_27176</name>
</gene>
<sequence>MSLPAHKEFRFLLPALQLLMPICGSGLYSLQKTKGRNVYWKRLVALVCLALQLPTAIYFSLVHQRGTISVMSEIAEQTRRDTNATVLYLMPCHQTPFYSHVHQRVDMTFPDCSPEGWESRVWQLNTANFPSKGFANCLKKSLKTSEFFRDPAHMLETVFDACQLPTYIVMFKSAAAKTQQLLEANKYEISKNLFNAHFSVDENGLQDSILMYRKG</sequence>
<dbReference type="EMBL" id="GBEZ01011822">
    <property type="protein sequence ID" value="JAC73996.1"/>
    <property type="molecule type" value="Transcribed_RNA"/>
</dbReference>
<keyword evidence="5 8" id="KW-0256">Endoplasmic reticulum</keyword>
<dbReference type="GO" id="GO:0006506">
    <property type="term" value="P:GPI anchor biosynthetic process"/>
    <property type="evidence" value="ECO:0007669"/>
    <property type="project" value="TreeGrafter"/>
</dbReference>
<dbReference type="Pfam" id="PF03901">
    <property type="entry name" value="Glyco_transf_22"/>
    <property type="match status" value="1"/>
</dbReference>
<dbReference type="EC" id="2.4.1.-" evidence="8"/>
<evidence type="ECO:0000256" key="6">
    <source>
        <dbReference type="ARBA" id="ARBA00022989"/>
    </source>
</evidence>
<evidence type="ECO:0000313" key="9">
    <source>
        <dbReference type="EMBL" id="JAC73996.1"/>
    </source>
</evidence>